<evidence type="ECO:0000313" key="1">
    <source>
        <dbReference type="EMBL" id="MFC6760648.1"/>
    </source>
</evidence>
<dbReference type="EMBL" id="JBHSWG010000001">
    <property type="protein sequence ID" value="MFC6760648.1"/>
    <property type="molecule type" value="Genomic_DNA"/>
</dbReference>
<accession>A0ABW2B5H5</accession>
<organism evidence="1 2">
    <name type="scientific">Sulfitobacter porphyrae</name>
    <dbReference type="NCBI Taxonomy" id="1246864"/>
    <lineage>
        <taxon>Bacteria</taxon>
        <taxon>Pseudomonadati</taxon>
        <taxon>Pseudomonadota</taxon>
        <taxon>Alphaproteobacteria</taxon>
        <taxon>Rhodobacterales</taxon>
        <taxon>Roseobacteraceae</taxon>
        <taxon>Sulfitobacter</taxon>
    </lineage>
</organism>
<gene>
    <name evidence="1" type="ORF">ACFQFQ_15940</name>
</gene>
<name>A0ABW2B5H5_9RHOB</name>
<evidence type="ECO:0000313" key="2">
    <source>
        <dbReference type="Proteomes" id="UP001596353"/>
    </source>
</evidence>
<sequence>MARDQGTEDGMRIIGAMLALLLAAKGALAQEGWGNLDALLLGNLSTTGSMEASYWMPDSPDPAQARVSLGIAYVHIPGSAGNVALGAGVFRQTAQGWQLSTPVYNLFGHEPRAPQFQNGQLQLLTTMPGPGEPRCCPTQEAMWRIDLTTGQAQRLY</sequence>
<protein>
    <submittedName>
        <fullName evidence="1">Uncharacterized protein</fullName>
    </submittedName>
</protein>
<dbReference type="Proteomes" id="UP001596353">
    <property type="component" value="Unassembled WGS sequence"/>
</dbReference>
<keyword evidence="2" id="KW-1185">Reference proteome</keyword>
<reference evidence="2" key="1">
    <citation type="journal article" date="2019" name="Int. J. Syst. Evol. Microbiol.">
        <title>The Global Catalogue of Microorganisms (GCM) 10K type strain sequencing project: providing services to taxonomists for standard genome sequencing and annotation.</title>
        <authorList>
            <consortium name="The Broad Institute Genomics Platform"/>
            <consortium name="The Broad Institute Genome Sequencing Center for Infectious Disease"/>
            <person name="Wu L."/>
            <person name="Ma J."/>
        </authorList>
    </citation>
    <scope>NUCLEOTIDE SEQUENCE [LARGE SCALE GENOMIC DNA]</scope>
    <source>
        <strain evidence="2">CCUG 66188</strain>
    </source>
</reference>
<proteinExistence type="predicted"/>
<comment type="caution">
    <text evidence="1">The sequence shown here is derived from an EMBL/GenBank/DDBJ whole genome shotgun (WGS) entry which is preliminary data.</text>
</comment>